<sequence length="888" mass="99505">MNTEQRIETIKSQRRCFNCLGNHHKSACRSKSRCQQCKRSHHTLIYQPSSDNPQTNSTSRDKAPIASTSHNVSCHLSTSERRDCSTVMLGTARAFILNASGQLSSIRVIVDPGSQVSCITNDCVQRLGLKRYKCGISISGIGDNGVPDNKGAVSCTLATSNKVIFSENVQAIVLPRIASSIPSVPISQEVVDRFSNLCLADPEFYKPGNIDFLIGAELYCKILCPHSVIIGEPTAINTTLGWILLGRAPVEAPTSSVNSFLLQSPSLDTIMHRFWEIEEVEQPHIEDPLDIKCEEHFVDTHYRDENGRYVVALPFQSEPARLDSNRQTALRQYANLEKRLDRNPALKKEYNDFFSDYCAQGHMFPSPSPSDYVIPHHAVIKETSSTTKVRAVFNASASSSHGQSLNNLLMKGPKLQKDICEIILTFRGHRVVVCADIRQMYRQILVRPEDRKYQHIFWRRDGDASVNEYELATVTYGVTPSAFQAQRVLKQLVQDEGGPYPLASSAVLNETYIDDILSGGEGVTQALQLKEELIALLQKGCFELRKWASNSQQLLNTVPHEHCEVPLRQNEESTFKILSVFIGNQQLTLSLIMLLRSILSAPSDQFFISPSDSNIVLAWLRTAPHLLQTYVANRVVEINKLADGCNDSNIVLAWLRTAPHLLQTYVANRVVEINKLADGCKWYHVPTSENPCDCASRGLLPQQLVSHPLWWHGPQFLSSPDHQWPSGQGQNVNEVPELKKSVKTLVVTDSATAESSNDLHDSFQKYSQLSKVQRVFAYILRFIHNVRNRHAKLQGPLQIDGLNSSLDLLTNLEQAFHFKQVLTSLKNDSPLKDASLRKLTPFIDDAGSILYFYPKSVILLTCCVITTIFKLFMLVHALRKLSFNRSSG</sequence>
<evidence type="ECO:0000313" key="4">
    <source>
        <dbReference type="RefSeq" id="XP_026683320.1"/>
    </source>
</evidence>
<keyword evidence="2" id="KW-1133">Transmembrane helix</keyword>
<accession>A0A3Q0J9C9</accession>
<dbReference type="GO" id="GO:0071897">
    <property type="term" value="P:DNA biosynthetic process"/>
    <property type="evidence" value="ECO:0007669"/>
    <property type="project" value="UniProtKB-ARBA"/>
</dbReference>
<evidence type="ECO:0000313" key="3">
    <source>
        <dbReference type="Proteomes" id="UP000079169"/>
    </source>
</evidence>
<evidence type="ECO:0000256" key="1">
    <source>
        <dbReference type="SAM" id="MobiDB-lite"/>
    </source>
</evidence>
<proteinExistence type="predicted"/>
<dbReference type="SUPFAM" id="SSF56672">
    <property type="entry name" value="DNA/RNA polymerases"/>
    <property type="match status" value="1"/>
</dbReference>
<dbReference type="InterPro" id="IPR043128">
    <property type="entry name" value="Rev_trsase/Diguanyl_cyclase"/>
</dbReference>
<feature type="compositionally biased region" description="Polar residues" evidence="1">
    <location>
        <begin position="46"/>
        <end position="58"/>
    </location>
</feature>
<dbReference type="RefSeq" id="XP_026683320.1">
    <property type="nucleotide sequence ID" value="XM_026827519.1"/>
</dbReference>
<keyword evidence="2" id="KW-0472">Membrane</keyword>
<protein>
    <submittedName>
        <fullName evidence="4">Uncharacterized protein LOC108253049</fullName>
    </submittedName>
</protein>
<dbReference type="PANTHER" id="PTHR47331">
    <property type="entry name" value="PHD-TYPE DOMAIN-CONTAINING PROTEIN"/>
    <property type="match status" value="1"/>
</dbReference>
<dbReference type="InterPro" id="IPR043502">
    <property type="entry name" value="DNA/RNA_pol_sf"/>
</dbReference>
<organism evidence="3 4">
    <name type="scientific">Diaphorina citri</name>
    <name type="common">Asian citrus psyllid</name>
    <dbReference type="NCBI Taxonomy" id="121845"/>
    <lineage>
        <taxon>Eukaryota</taxon>
        <taxon>Metazoa</taxon>
        <taxon>Ecdysozoa</taxon>
        <taxon>Arthropoda</taxon>
        <taxon>Hexapoda</taxon>
        <taxon>Insecta</taxon>
        <taxon>Pterygota</taxon>
        <taxon>Neoptera</taxon>
        <taxon>Paraneoptera</taxon>
        <taxon>Hemiptera</taxon>
        <taxon>Sternorrhyncha</taxon>
        <taxon>Psylloidea</taxon>
        <taxon>Psyllidae</taxon>
        <taxon>Diaphorininae</taxon>
        <taxon>Diaphorina</taxon>
    </lineage>
</organism>
<dbReference type="STRING" id="121845.A0A3Q0J9C9"/>
<dbReference type="GeneID" id="108253049"/>
<keyword evidence="2" id="KW-0812">Transmembrane</keyword>
<reference evidence="4" key="1">
    <citation type="submission" date="2025-08" db="UniProtKB">
        <authorList>
            <consortium name="RefSeq"/>
        </authorList>
    </citation>
    <scope>IDENTIFICATION</scope>
</reference>
<dbReference type="PANTHER" id="PTHR47331:SF4">
    <property type="entry name" value="PEPTIDASE S1 DOMAIN-CONTAINING PROTEIN"/>
    <property type="match status" value="1"/>
</dbReference>
<dbReference type="KEGG" id="dci:108253049"/>
<gene>
    <name evidence="4" type="primary">LOC108253049</name>
</gene>
<keyword evidence="3" id="KW-1185">Reference proteome</keyword>
<dbReference type="PaxDb" id="121845-A0A3Q0J9C9"/>
<dbReference type="Gene3D" id="3.10.10.10">
    <property type="entry name" value="HIV Type 1 Reverse Transcriptase, subunit A, domain 1"/>
    <property type="match status" value="1"/>
</dbReference>
<name>A0A3Q0J9C9_DIACI</name>
<dbReference type="Gene3D" id="3.30.70.270">
    <property type="match status" value="1"/>
</dbReference>
<feature type="transmembrane region" description="Helical" evidence="2">
    <location>
        <begin position="857"/>
        <end position="878"/>
    </location>
</feature>
<dbReference type="Proteomes" id="UP000079169">
    <property type="component" value="Unplaced"/>
</dbReference>
<evidence type="ECO:0000256" key="2">
    <source>
        <dbReference type="SAM" id="Phobius"/>
    </source>
</evidence>
<feature type="region of interest" description="Disordered" evidence="1">
    <location>
        <begin position="45"/>
        <end position="66"/>
    </location>
</feature>
<dbReference type="AlphaFoldDB" id="A0A3Q0J9C9"/>